<dbReference type="Pfam" id="PF06985">
    <property type="entry name" value="HET"/>
    <property type="match status" value="1"/>
</dbReference>
<name>A0A6G1K2T3_9PLEO</name>
<gene>
    <name evidence="2" type="ORF">K504DRAFT_535710</name>
</gene>
<protein>
    <submittedName>
        <fullName evidence="2">HET-domain-containing protein</fullName>
    </submittedName>
</protein>
<feature type="domain" description="Heterokaryon incompatibility" evidence="1">
    <location>
        <begin position="187"/>
        <end position="338"/>
    </location>
</feature>
<dbReference type="EMBL" id="MU005774">
    <property type="protein sequence ID" value="KAF2707176.1"/>
    <property type="molecule type" value="Genomic_DNA"/>
</dbReference>
<dbReference type="OrthoDB" id="5362512at2759"/>
<dbReference type="AlphaFoldDB" id="A0A6G1K2T3"/>
<dbReference type="PANTHER" id="PTHR33112:SF10">
    <property type="entry name" value="TOL"/>
    <property type="match status" value="1"/>
</dbReference>
<evidence type="ECO:0000313" key="2">
    <source>
        <dbReference type="EMBL" id="KAF2707176.1"/>
    </source>
</evidence>
<reference evidence="2" key="1">
    <citation type="journal article" date="2020" name="Stud. Mycol.">
        <title>101 Dothideomycetes genomes: a test case for predicting lifestyles and emergence of pathogens.</title>
        <authorList>
            <person name="Haridas S."/>
            <person name="Albert R."/>
            <person name="Binder M."/>
            <person name="Bloem J."/>
            <person name="Labutti K."/>
            <person name="Salamov A."/>
            <person name="Andreopoulos B."/>
            <person name="Baker S."/>
            <person name="Barry K."/>
            <person name="Bills G."/>
            <person name="Bluhm B."/>
            <person name="Cannon C."/>
            <person name="Castanera R."/>
            <person name="Culley D."/>
            <person name="Daum C."/>
            <person name="Ezra D."/>
            <person name="Gonzalez J."/>
            <person name="Henrissat B."/>
            <person name="Kuo A."/>
            <person name="Liang C."/>
            <person name="Lipzen A."/>
            <person name="Lutzoni F."/>
            <person name="Magnuson J."/>
            <person name="Mondo S."/>
            <person name="Nolan M."/>
            <person name="Ohm R."/>
            <person name="Pangilinan J."/>
            <person name="Park H.-J."/>
            <person name="Ramirez L."/>
            <person name="Alfaro M."/>
            <person name="Sun H."/>
            <person name="Tritt A."/>
            <person name="Yoshinaga Y."/>
            <person name="Zwiers L.-H."/>
            <person name="Turgeon B."/>
            <person name="Goodwin S."/>
            <person name="Spatafora J."/>
            <person name="Crous P."/>
            <person name="Grigoriev I."/>
        </authorList>
    </citation>
    <scope>NUCLEOTIDE SEQUENCE</scope>
    <source>
        <strain evidence="2">CBS 279.74</strain>
    </source>
</reference>
<accession>A0A6G1K2T3</accession>
<evidence type="ECO:0000259" key="1">
    <source>
        <dbReference type="Pfam" id="PF06985"/>
    </source>
</evidence>
<organism evidence="2 3">
    <name type="scientific">Pleomassaria siparia CBS 279.74</name>
    <dbReference type="NCBI Taxonomy" id="1314801"/>
    <lineage>
        <taxon>Eukaryota</taxon>
        <taxon>Fungi</taxon>
        <taxon>Dikarya</taxon>
        <taxon>Ascomycota</taxon>
        <taxon>Pezizomycotina</taxon>
        <taxon>Dothideomycetes</taxon>
        <taxon>Pleosporomycetidae</taxon>
        <taxon>Pleosporales</taxon>
        <taxon>Pleomassariaceae</taxon>
        <taxon>Pleomassaria</taxon>
    </lineage>
</organism>
<dbReference type="InterPro" id="IPR010730">
    <property type="entry name" value="HET"/>
</dbReference>
<dbReference type="Proteomes" id="UP000799428">
    <property type="component" value="Unassembled WGS sequence"/>
</dbReference>
<dbReference type="PANTHER" id="PTHR33112">
    <property type="entry name" value="DOMAIN PROTEIN, PUTATIVE-RELATED"/>
    <property type="match status" value="1"/>
</dbReference>
<sequence length="679" mass="78328">MADLEIRASRFCSKCGQIFQKPLSHLIVPRSARHPHRLHTTITELKYAGLVEKCYICYRAWIRMQEFDYDEYRDRKIHMTLRLREEDSVLRPREFRLVVRWSLEQTECSVAFCIKPLDEKYMIPEPASRSDLIQQWVSGCTSSHENCGKGHARESYVPSRLMLIGPSGHLWNLHVIATDGPTLDDKYIALSYQWGQHNQFRLLSSNMDQLRSGLPISDLPKTFRDTIEVARVLSVQYIWIDALCIMQDSPEDWRIESVRMRDVYANSYCTVAASWAADPTWGLFHERKVEDYRPTIVKTKWTSEVHADLETLSLFEDDAWNKQVTRSPLHKRGWALQERFLSPRILYFTMVQMLWECDSSRKCELFPDKSPREYSYPGIRPERLHTWFSPLASDDYRRGIVKRTSSEIAKSKRDDTHKFYNAWVNVIGTYSSCNITMAKDKLVAVGGLAEQFQELSGDDFLAGLWRSQIFTGLTWRVVNSLDSKAKLKEYRAPTWSWASVEGLISMLRCANKSTLVIHPFQMLDVQVVTDSASGSPRGQILSAHIALRGHAPAYRSFKYSPNSISSALNNDIEDMFRIKVTLDYHPTPRTRTFSEEPEVFLLLLEFGFDPKQPLVAHEGVGQGIIVQKTLALGNEYLRIGHFRSGAWTHRHLALFGLKSHGSGSVVVDDERELQTFWIL</sequence>
<keyword evidence="3" id="KW-1185">Reference proteome</keyword>
<proteinExistence type="predicted"/>
<evidence type="ECO:0000313" key="3">
    <source>
        <dbReference type="Proteomes" id="UP000799428"/>
    </source>
</evidence>